<accession>A0A1H1R360</accession>
<dbReference type="RefSeq" id="WP_197681779.1">
    <property type="nucleotide sequence ID" value="NZ_LT629732.1"/>
</dbReference>
<dbReference type="Pfam" id="PF12836">
    <property type="entry name" value="HHH_3"/>
    <property type="match status" value="1"/>
</dbReference>
<keyword evidence="1" id="KW-0472">Membrane</keyword>
<dbReference type="Proteomes" id="UP000198983">
    <property type="component" value="Chromosome I"/>
</dbReference>
<gene>
    <name evidence="2" type="ORF">SAMN04489717_2259</name>
</gene>
<evidence type="ECO:0000313" key="2">
    <source>
        <dbReference type="EMBL" id="SDS30214.1"/>
    </source>
</evidence>
<evidence type="ECO:0000313" key="3">
    <source>
        <dbReference type="Proteomes" id="UP000198983"/>
    </source>
</evidence>
<evidence type="ECO:0000256" key="1">
    <source>
        <dbReference type="SAM" id="Phobius"/>
    </source>
</evidence>
<dbReference type="InterPro" id="IPR010994">
    <property type="entry name" value="RuvA_2-like"/>
</dbReference>
<keyword evidence="1" id="KW-0812">Transmembrane</keyword>
<dbReference type="SUPFAM" id="SSF47781">
    <property type="entry name" value="RuvA domain 2-like"/>
    <property type="match status" value="1"/>
</dbReference>
<protein>
    <submittedName>
        <fullName evidence="2">Helix-hairpin-helix motif-containing protein</fullName>
    </submittedName>
</protein>
<dbReference type="STRING" id="117157.SAMN04489717_2259"/>
<feature type="transmembrane region" description="Helical" evidence="1">
    <location>
        <begin position="90"/>
        <end position="108"/>
    </location>
</feature>
<proteinExistence type="predicted"/>
<feature type="transmembrane region" description="Helical" evidence="1">
    <location>
        <begin position="59"/>
        <end position="78"/>
    </location>
</feature>
<name>A0A1H1R360_9ACTN</name>
<dbReference type="AlphaFoldDB" id="A0A1H1R360"/>
<dbReference type="Gene3D" id="1.10.150.280">
    <property type="entry name" value="AF1531-like domain"/>
    <property type="match status" value="1"/>
</dbReference>
<reference evidence="2 3" key="1">
    <citation type="submission" date="2016-10" db="EMBL/GenBank/DDBJ databases">
        <authorList>
            <person name="de Groot N.N."/>
        </authorList>
    </citation>
    <scope>NUCLEOTIDE SEQUENCE [LARGE SCALE GENOMIC DNA]</scope>
    <source>
        <strain evidence="2 3">DSM 22024</strain>
    </source>
</reference>
<dbReference type="EMBL" id="LT629732">
    <property type="protein sequence ID" value="SDS30214.1"/>
    <property type="molecule type" value="Genomic_DNA"/>
</dbReference>
<feature type="transmembrane region" description="Helical" evidence="1">
    <location>
        <begin position="20"/>
        <end position="47"/>
    </location>
</feature>
<keyword evidence="3" id="KW-1185">Reference proteome</keyword>
<organism evidence="2 3">
    <name type="scientific">Actinopolymorpha singaporensis</name>
    <dbReference type="NCBI Taxonomy" id="117157"/>
    <lineage>
        <taxon>Bacteria</taxon>
        <taxon>Bacillati</taxon>
        <taxon>Actinomycetota</taxon>
        <taxon>Actinomycetes</taxon>
        <taxon>Propionibacteriales</taxon>
        <taxon>Actinopolymorphaceae</taxon>
        <taxon>Actinopolymorpha</taxon>
    </lineage>
</organism>
<sequence length="247" mass="27201">MAYPTDPRTRAQLPVAPTRPAWYVILGSWLWALLPLYLFGLLSWVPVLHAWMRLRRRALRNWTLTLGGVTALAFLLLVLDPSDSDADTSFMTGLATTLLFAAMVAGSIQSFRLRREVFGDTAGRGGRAGASDWHSMAAVAQVEHARVRRAEARALVEKDPGMARELRIGRPDLSNRAYDDGGLVDVNHASAQAMVNLLELRPEYAEEIVRAREEAGGFSGVAELGAYTSIPAPIVDGLRERAVFLRY</sequence>
<keyword evidence="1" id="KW-1133">Transmembrane helix</keyword>